<evidence type="ECO:0000256" key="7">
    <source>
        <dbReference type="PROSITE-ProRule" id="PRU00124"/>
    </source>
</evidence>
<dbReference type="InterPro" id="IPR000917">
    <property type="entry name" value="Sulfatase_N"/>
</dbReference>
<dbReference type="Gene3D" id="3.40.720.10">
    <property type="entry name" value="Alkaline Phosphatase, subunit A"/>
    <property type="match status" value="2"/>
</dbReference>
<dbReference type="AlphaFoldDB" id="A0A8B6FY52"/>
<evidence type="ECO:0000256" key="8">
    <source>
        <dbReference type="SAM" id="MobiDB-lite"/>
    </source>
</evidence>
<dbReference type="PANTHER" id="PTHR10342">
    <property type="entry name" value="ARYLSULFATASE"/>
    <property type="match status" value="1"/>
</dbReference>
<proteinExistence type="inferred from homology"/>
<keyword evidence="6" id="KW-0325">Glycoprotein</keyword>
<dbReference type="OrthoDB" id="10062665at2759"/>
<evidence type="ECO:0000256" key="3">
    <source>
        <dbReference type="ARBA" id="ARBA00022723"/>
    </source>
</evidence>
<feature type="domain" description="Sulfatase N-terminal" evidence="9">
    <location>
        <begin position="287"/>
        <end position="361"/>
    </location>
</feature>
<keyword evidence="11" id="KW-1185">Reference proteome</keyword>
<gene>
    <name evidence="10" type="ORF">MGAL_10B068148</name>
</gene>
<dbReference type="Proteomes" id="UP000596742">
    <property type="component" value="Unassembled WGS sequence"/>
</dbReference>
<comment type="caution">
    <text evidence="7">Lacks conserved residue(s) required for the propagation of feature annotation.</text>
</comment>
<dbReference type="InterPro" id="IPR047115">
    <property type="entry name" value="ARSB"/>
</dbReference>
<dbReference type="CDD" id="cd00112">
    <property type="entry name" value="LDLa"/>
    <property type="match status" value="2"/>
</dbReference>
<dbReference type="Gene3D" id="4.10.400.10">
    <property type="entry name" value="Low-density Lipoprotein Receptor"/>
    <property type="match status" value="5"/>
</dbReference>
<dbReference type="SMART" id="SM00192">
    <property type="entry name" value="LDLa"/>
    <property type="match status" value="6"/>
</dbReference>
<reference evidence="10" key="1">
    <citation type="submission" date="2018-11" db="EMBL/GenBank/DDBJ databases">
        <authorList>
            <person name="Alioto T."/>
            <person name="Alioto T."/>
        </authorList>
    </citation>
    <scope>NUCLEOTIDE SEQUENCE</scope>
</reference>
<comment type="caution">
    <text evidence="10">The sequence shown here is derived from an EMBL/GenBank/DDBJ whole genome shotgun (WGS) entry which is preliminary data.</text>
</comment>
<evidence type="ECO:0000256" key="2">
    <source>
        <dbReference type="ARBA" id="ARBA00008779"/>
    </source>
</evidence>
<feature type="region of interest" description="Disordered" evidence="8">
    <location>
        <begin position="400"/>
        <end position="455"/>
    </location>
</feature>
<dbReference type="PROSITE" id="PS50068">
    <property type="entry name" value="LDLRA_2"/>
    <property type="match status" value="6"/>
</dbReference>
<dbReference type="Pfam" id="PF00884">
    <property type="entry name" value="Sulfatase"/>
    <property type="match status" value="2"/>
</dbReference>
<dbReference type="GO" id="GO:0046872">
    <property type="term" value="F:metal ion binding"/>
    <property type="evidence" value="ECO:0007669"/>
    <property type="project" value="UniProtKB-KW"/>
</dbReference>
<evidence type="ECO:0000259" key="9">
    <source>
        <dbReference type="Pfam" id="PF00884"/>
    </source>
</evidence>
<keyword evidence="5" id="KW-1015">Disulfide bond</keyword>
<sequence length="774" mass="87325">MLVYTITGMVTAMDQSVGTILSALRKYKMLGNTIIVFTTDNGGAANIAGSNLPLRGSKTTLWEGGTRGVGFVYSKRLFKRKYVHEGLFHAVDWVPTLLAAAGGKQDKKLDGINQWPMLRGGKPSRRNGFVYSISETSAAIRMGDYKLIVGSPGIYNQWFTIPKTKSFCNSGEVAEDIFLYDNLNNAVRNIKSYISWFGSTLPGYSYWRHYKRLQALQKCKQKAKEERQKWVFPKFLLYNIKEDPTETKNLAGSKPMVFRKLKSRLERNGNGNGPISWYNSLCFEKIQNAKNTIIVFTTDNGGAANIAGSNLPLRGSKTTLWEGGTLGVCFVYSKRLFKRKYVHEGLFHAVDWVPTLLAAAGGKQDKKLDGINQWPMLRGGKPSRRNGFVYSISETSRLNRDPRNSVFGRPNRDPRNSVVGRPNRDPRNSVFGRLNRDPRNSVVGRPNREPPQTCPSTHAKCRDGIQCFPLRDLCDGDNTYCLDQSDEDPDFCRDQNCEPGYTKCRDGVHCFMSQWLCDRAGTYNCPDHSDEDPEFCKQQSCPEFDGWDGWNGWRKCRDGKQCFNANSLCNGVPAYCKDESDLDPDFCKNQTCGEGYMKCRDGNECFPLWGLCDGGSRRGTMFNCNDWSDEDPAFCRVHECANDYVKCRDGIQCINRKHLCDGTKWYSKIDCADNSDEDPEFCKLHACASGHSKCRDGIHCFPDVSLCDGRRHFCPDGSDKNEDFCKERSCASGFTKCRDGIHCFPYASLCDGQEVYCADGSDEDDEFCKAAWFK</sequence>
<dbReference type="InterPro" id="IPR036055">
    <property type="entry name" value="LDL_receptor-like_sf"/>
</dbReference>
<accession>A0A8B6FY52</accession>
<dbReference type="PANTHER" id="PTHR10342:SF274">
    <property type="entry name" value="ARYLSULFATASE B"/>
    <property type="match status" value="1"/>
</dbReference>
<dbReference type="InterPro" id="IPR002172">
    <property type="entry name" value="LDrepeatLR_classA_rpt"/>
</dbReference>
<dbReference type="EMBL" id="UYJE01007529">
    <property type="protein sequence ID" value="VDI55720.1"/>
    <property type="molecule type" value="Genomic_DNA"/>
</dbReference>
<organism evidence="10 11">
    <name type="scientific">Mytilus galloprovincialis</name>
    <name type="common">Mediterranean mussel</name>
    <dbReference type="NCBI Taxonomy" id="29158"/>
    <lineage>
        <taxon>Eukaryota</taxon>
        <taxon>Metazoa</taxon>
        <taxon>Spiralia</taxon>
        <taxon>Lophotrochozoa</taxon>
        <taxon>Mollusca</taxon>
        <taxon>Bivalvia</taxon>
        <taxon>Autobranchia</taxon>
        <taxon>Pteriomorphia</taxon>
        <taxon>Mytilida</taxon>
        <taxon>Mytiloidea</taxon>
        <taxon>Mytilidae</taxon>
        <taxon>Mytilinae</taxon>
        <taxon>Mytilus</taxon>
    </lineage>
</organism>
<comment type="similarity">
    <text evidence="2">Belongs to the sulfatase family.</text>
</comment>
<evidence type="ECO:0000313" key="10">
    <source>
        <dbReference type="EMBL" id="VDI55720.1"/>
    </source>
</evidence>
<evidence type="ECO:0000256" key="4">
    <source>
        <dbReference type="ARBA" id="ARBA00022837"/>
    </source>
</evidence>
<name>A0A8B6FY52_MYTGA</name>
<dbReference type="Gene3D" id="3.30.1120.10">
    <property type="match status" value="1"/>
</dbReference>
<dbReference type="InterPro" id="IPR017850">
    <property type="entry name" value="Alkaline_phosphatase_core_sf"/>
</dbReference>
<evidence type="ECO:0000313" key="11">
    <source>
        <dbReference type="Proteomes" id="UP000596742"/>
    </source>
</evidence>
<protein>
    <recommendedName>
        <fullName evidence="9">Sulfatase N-terminal domain-containing protein</fullName>
    </recommendedName>
</protein>
<evidence type="ECO:0000256" key="5">
    <source>
        <dbReference type="ARBA" id="ARBA00023157"/>
    </source>
</evidence>
<evidence type="ECO:0000256" key="1">
    <source>
        <dbReference type="ARBA" id="ARBA00001913"/>
    </source>
</evidence>
<dbReference type="SUPFAM" id="SSF53649">
    <property type="entry name" value="Alkaline phosphatase-like"/>
    <property type="match status" value="2"/>
</dbReference>
<feature type="domain" description="Sulfatase N-terminal" evidence="9">
    <location>
        <begin position="8"/>
        <end position="102"/>
    </location>
</feature>
<dbReference type="SUPFAM" id="SSF57424">
    <property type="entry name" value="LDL receptor-like module"/>
    <property type="match status" value="1"/>
</dbReference>
<keyword evidence="4" id="KW-0106">Calcium</keyword>
<comment type="cofactor">
    <cofactor evidence="1">
        <name>Ca(2+)</name>
        <dbReference type="ChEBI" id="CHEBI:29108"/>
    </cofactor>
</comment>
<keyword evidence="3" id="KW-0479">Metal-binding</keyword>
<dbReference type="GO" id="GO:0008484">
    <property type="term" value="F:sulfuric ester hydrolase activity"/>
    <property type="evidence" value="ECO:0007669"/>
    <property type="project" value="InterPro"/>
</dbReference>
<evidence type="ECO:0000256" key="6">
    <source>
        <dbReference type="ARBA" id="ARBA00023180"/>
    </source>
</evidence>